<dbReference type="RefSeq" id="WP_168039690.1">
    <property type="nucleotide sequence ID" value="NZ_JAATJH010000008.1"/>
</dbReference>
<gene>
    <name evidence="2" type="ORF">GGR27_003550</name>
</gene>
<keyword evidence="1" id="KW-0732">Signal</keyword>
<feature type="signal peptide" evidence="1">
    <location>
        <begin position="1"/>
        <end position="17"/>
    </location>
</feature>
<evidence type="ECO:0000256" key="1">
    <source>
        <dbReference type="SAM" id="SignalP"/>
    </source>
</evidence>
<dbReference type="Pfam" id="PF09697">
    <property type="entry name" value="Porph_ging"/>
    <property type="match status" value="1"/>
</dbReference>
<feature type="chain" id="PRO_5045932210" evidence="1">
    <location>
        <begin position="18"/>
        <end position="256"/>
    </location>
</feature>
<proteinExistence type="predicted"/>
<reference evidence="2 3" key="1">
    <citation type="submission" date="2020-03" db="EMBL/GenBank/DDBJ databases">
        <title>Genomic Encyclopedia of Type Strains, Phase IV (KMG-IV): sequencing the most valuable type-strain genomes for metagenomic binning, comparative biology and taxonomic classification.</title>
        <authorList>
            <person name="Goeker M."/>
        </authorList>
    </citation>
    <scope>NUCLEOTIDE SEQUENCE [LARGE SCALE GENOMIC DNA]</scope>
    <source>
        <strain evidence="2 3">DSM 105096</strain>
    </source>
</reference>
<comment type="caution">
    <text evidence="2">The sequence shown here is derived from an EMBL/GenBank/DDBJ whole genome shotgun (WGS) entry which is preliminary data.</text>
</comment>
<keyword evidence="3" id="KW-1185">Reference proteome</keyword>
<organism evidence="2 3">
    <name type="scientific">Neolewinella antarctica</name>
    <dbReference type="NCBI Taxonomy" id="442734"/>
    <lineage>
        <taxon>Bacteria</taxon>
        <taxon>Pseudomonadati</taxon>
        <taxon>Bacteroidota</taxon>
        <taxon>Saprospiria</taxon>
        <taxon>Saprospirales</taxon>
        <taxon>Lewinellaceae</taxon>
        <taxon>Neolewinella</taxon>
    </lineage>
</organism>
<evidence type="ECO:0000313" key="2">
    <source>
        <dbReference type="EMBL" id="NJC28031.1"/>
    </source>
</evidence>
<accession>A0ABX0XFC9</accession>
<dbReference type="Proteomes" id="UP000770785">
    <property type="component" value="Unassembled WGS sequence"/>
</dbReference>
<sequence>MKIIFLLLFLGVNSVHAQTYEAKYEARLKTGNGQLWSGPTTLVFDNISAAFTTDAWPTESALFDVDANNMVWIDPDSEGMKIYTNFNLGVQKYKVSYGSPKPWNFIFTDSIPKINWSMSEGHRTIAGVDALKAVGSFGGRTYTAWFAPTIPSAFGPYRFTGLPGLIVGIESDDGLISYTLSSFNEVSGNDQRILPPVDGKEATLREYEKYVIANLLRAESNSTETTKVTLTNPASDYDIIKDRWTIISDYKRKRGY</sequence>
<dbReference type="InterPro" id="IPR005901">
    <property type="entry name" value="GLPGLI"/>
</dbReference>
<protein>
    <submittedName>
        <fullName evidence="2">GLPGLI family protein</fullName>
    </submittedName>
</protein>
<dbReference type="NCBIfam" id="TIGR01200">
    <property type="entry name" value="GLPGLI"/>
    <property type="match status" value="1"/>
</dbReference>
<name>A0ABX0XFC9_9BACT</name>
<dbReference type="EMBL" id="JAATJH010000008">
    <property type="protein sequence ID" value="NJC28031.1"/>
    <property type="molecule type" value="Genomic_DNA"/>
</dbReference>
<evidence type="ECO:0000313" key="3">
    <source>
        <dbReference type="Proteomes" id="UP000770785"/>
    </source>
</evidence>